<feature type="compositionally biased region" description="Basic and acidic residues" evidence="5">
    <location>
        <begin position="14"/>
        <end position="27"/>
    </location>
</feature>
<keyword evidence="3" id="KW-0804">Transcription</keyword>
<dbReference type="InterPro" id="IPR011075">
    <property type="entry name" value="TetR_C"/>
</dbReference>
<evidence type="ECO:0000256" key="2">
    <source>
        <dbReference type="ARBA" id="ARBA00023125"/>
    </source>
</evidence>
<evidence type="ECO:0000256" key="4">
    <source>
        <dbReference type="PROSITE-ProRule" id="PRU00335"/>
    </source>
</evidence>
<dbReference type="PANTHER" id="PTHR47506">
    <property type="entry name" value="TRANSCRIPTIONAL REGULATORY PROTEIN"/>
    <property type="match status" value="1"/>
</dbReference>
<dbReference type="EMBL" id="FNKP01000002">
    <property type="protein sequence ID" value="SDR39290.1"/>
    <property type="molecule type" value="Genomic_DNA"/>
</dbReference>
<evidence type="ECO:0000259" key="6">
    <source>
        <dbReference type="PROSITE" id="PS50977"/>
    </source>
</evidence>
<organism evidence="7 8">
    <name type="scientific">Paraburkholderia fungorum</name>
    <dbReference type="NCBI Taxonomy" id="134537"/>
    <lineage>
        <taxon>Bacteria</taxon>
        <taxon>Pseudomonadati</taxon>
        <taxon>Pseudomonadota</taxon>
        <taxon>Betaproteobacteria</taxon>
        <taxon>Burkholderiales</taxon>
        <taxon>Burkholderiaceae</taxon>
        <taxon>Paraburkholderia</taxon>
    </lineage>
</organism>
<dbReference type="Gene3D" id="1.10.10.60">
    <property type="entry name" value="Homeodomain-like"/>
    <property type="match status" value="1"/>
</dbReference>
<dbReference type="InterPro" id="IPR001647">
    <property type="entry name" value="HTH_TetR"/>
</dbReference>
<protein>
    <submittedName>
        <fullName evidence="7">Transcriptional regulator, TetR family</fullName>
    </submittedName>
</protein>
<dbReference type="Gene3D" id="1.10.357.10">
    <property type="entry name" value="Tetracycline Repressor, domain 2"/>
    <property type="match status" value="1"/>
</dbReference>
<evidence type="ECO:0000313" key="7">
    <source>
        <dbReference type="EMBL" id="SDR39290.1"/>
    </source>
</evidence>
<keyword evidence="8" id="KW-1185">Reference proteome</keyword>
<feature type="DNA-binding region" description="H-T-H motif" evidence="4">
    <location>
        <begin position="55"/>
        <end position="74"/>
    </location>
</feature>
<accession>A0A1H1INT3</accession>
<dbReference type="InterPro" id="IPR009057">
    <property type="entry name" value="Homeodomain-like_sf"/>
</dbReference>
<evidence type="ECO:0000256" key="5">
    <source>
        <dbReference type="SAM" id="MobiDB-lite"/>
    </source>
</evidence>
<keyword evidence="1" id="KW-0805">Transcription regulation</keyword>
<dbReference type="SUPFAM" id="SSF48498">
    <property type="entry name" value="Tetracyclin repressor-like, C-terminal domain"/>
    <property type="match status" value="1"/>
</dbReference>
<dbReference type="PANTHER" id="PTHR47506:SF10">
    <property type="entry name" value="TRANSCRIPTIONAL REGULATORY PROTEIN"/>
    <property type="match status" value="1"/>
</dbReference>
<sequence>MRLNSPNIGCMTRSDTHRSRGGRAAERGRPREFDIDHAVDAAARVFWEHGYYATPVDVLCEATGVFRGSLYRTFGDKHGLLVAAFDRYAEGAVARLKERLAADLPPRQALREALLHYTKVSANLSARHGCFITNTVIELLPGDHALRPHIESTLQRIAMQFSLAIARGQQAGEYDRRLDAEEVGRFLLCMVQGIRVLGKVDMNEAALTSIVDMALRALT</sequence>
<reference evidence="8" key="1">
    <citation type="submission" date="2016-10" db="EMBL/GenBank/DDBJ databases">
        <authorList>
            <person name="Varghese N."/>
        </authorList>
    </citation>
    <scope>NUCLEOTIDE SEQUENCE [LARGE SCALE GENOMIC DNA]</scope>
    <source>
        <strain evidence="8">GAS106B</strain>
    </source>
</reference>
<dbReference type="GO" id="GO:0003677">
    <property type="term" value="F:DNA binding"/>
    <property type="evidence" value="ECO:0007669"/>
    <property type="project" value="UniProtKB-UniRule"/>
</dbReference>
<feature type="region of interest" description="Disordered" evidence="5">
    <location>
        <begin position="1"/>
        <end position="27"/>
    </location>
</feature>
<name>A0A1H1INT3_9BURK</name>
<keyword evidence="2 4" id="KW-0238">DNA-binding</keyword>
<dbReference type="InterPro" id="IPR036271">
    <property type="entry name" value="Tet_transcr_reg_TetR-rel_C_sf"/>
</dbReference>
<evidence type="ECO:0000313" key="8">
    <source>
        <dbReference type="Proteomes" id="UP000183487"/>
    </source>
</evidence>
<dbReference type="Pfam" id="PF16925">
    <property type="entry name" value="TetR_C_13"/>
    <property type="match status" value="1"/>
</dbReference>
<feature type="domain" description="HTH tetR-type" evidence="6">
    <location>
        <begin position="32"/>
        <end position="92"/>
    </location>
</feature>
<proteinExistence type="predicted"/>
<dbReference type="Proteomes" id="UP000183487">
    <property type="component" value="Unassembled WGS sequence"/>
</dbReference>
<dbReference type="PRINTS" id="PR00455">
    <property type="entry name" value="HTHTETR"/>
</dbReference>
<dbReference type="PROSITE" id="PS50977">
    <property type="entry name" value="HTH_TETR_2"/>
    <property type="match status" value="1"/>
</dbReference>
<dbReference type="Pfam" id="PF00440">
    <property type="entry name" value="TetR_N"/>
    <property type="match status" value="1"/>
</dbReference>
<gene>
    <name evidence="7" type="ORF">SAMN05443245_5431</name>
</gene>
<dbReference type="SUPFAM" id="SSF46689">
    <property type="entry name" value="Homeodomain-like"/>
    <property type="match status" value="1"/>
</dbReference>
<dbReference type="AlphaFoldDB" id="A0A1H1INT3"/>
<evidence type="ECO:0000256" key="3">
    <source>
        <dbReference type="ARBA" id="ARBA00023163"/>
    </source>
</evidence>
<evidence type="ECO:0000256" key="1">
    <source>
        <dbReference type="ARBA" id="ARBA00023015"/>
    </source>
</evidence>